<dbReference type="GO" id="GO:0005886">
    <property type="term" value="C:plasma membrane"/>
    <property type="evidence" value="ECO:0007669"/>
    <property type="project" value="UniProtKB-SubCell"/>
</dbReference>
<dbReference type="EMBL" id="DTBZ01000027">
    <property type="protein sequence ID" value="HGQ17524.1"/>
    <property type="molecule type" value="Genomic_DNA"/>
</dbReference>
<comment type="similarity">
    <text evidence="2">Belongs to the UppP family.</text>
</comment>
<evidence type="ECO:0000256" key="1">
    <source>
        <dbReference type="ARBA" id="ARBA00004651"/>
    </source>
</evidence>
<name>A0A7J3JP94_9CREN</name>
<dbReference type="GO" id="GO:0050380">
    <property type="term" value="F:undecaprenyl-diphosphatase activity"/>
    <property type="evidence" value="ECO:0007669"/>
    <property type="project" value="UniProtKB-EC"/>
</dbReference>
<evidence type="ECO:0000256" key="2">
    <source>
        <dbReference type="ARBA" id="ARBA00010621"/>
    </source>
</evidence>
<accession>A0A7J3JP94</accession>
<gene>
    <name evidence="13" type="ORF">ENT87_05915</name>
    <name evidence="14" type="ORF">ENU30_00880</name>
</gene>
<proteinExistence type="inferred from homology"/>
<feature type="transmembrane region" description="Helical" evidence="12">
    <location>
        <begin position="177"/>
        <end position="198"/>
    </location>
</feature>
<sequence length="261" mass="28013">MKWEVVALGVVQGLFEWLPVSSKSILMLLSTLLLGYTLQQSYSVAIALQGGTVAAAALYFHRYLMVFRYRGLFHFLVVATAITGAIAAPLYLFINRYLIRELDLGGSALLIGALLLIQIVVRRFIGRDRSRDMESATLYDAVVFGLVQALSVLPGVSRSGITVSALLYLGYSIEDSLKLSFLASIPANIGATAVALIFSGNELSMLDIESFALTLLTSAVIGLVTIGLLIKISSKHGTAIQILMACIAILVGVAYIHTGLK</sequence>
<evidence type="ECO:0000256" key="12">
    <source>
        <dbReference type="SAM" id="Phobius"/>
    </source>
</evidence>
<feature type="transmembrane region" description="Helical" evidence="12">
    <location>
        <begin position="238"/>
        <end position="256"/>
    </location>
</feature>
<evidence type="ECO:0000256" key="5">
    <source>
        <dbReference type="ARBA" id="ARBA00022475"/>
    </source>
</evidence>
<evidence type="ECO:0000256" key="7">
    <source>
        <dbReference type="ARBA" id="ARBA00022801"/>
    </source>
</evidence>
<keyword evidence="7" id="KW-0378">Hydrolase</keyword>
<evidence type="ECO:0000256" key="6">
    <source>
        <dbReference type="ARBA" id="ARBA00022692"/>
    </source>
</evidence>
<keyword evidence="9 12" id="KW-0472">Membrane</keyword>
<dbReference type="InterPro" id="IPR003824">
    <property type="entry name" value="UppP"/>
</dbReference>
<evidence type="ECO:0000256" key="10">
    <source>
        <dbReference type="ARBA" id="ARBA00032707"/>
    </source>
</evidence>
<evidence type="ECO:0000256" key="4">
    <source>
        <dbReference type="ARBA" id="ARBA00021581"/>
    </source>
</evidence>
<reference evidence="14" key="1">
    <citation type="journal article" date="2020" name="mSystems">
        <title>Genome- and Community-Level Interaction Insights into Carbon Utilization and Element Cycling Functions of Hydrothermarchaeota in Hydrothermal Sediment.</title>
        <authorList>
            <person name="Zhou Z."/>
            <person name="Liu Y."/>
            <person name="Xu W."/>
            <person name="Pan J."/>
            <person name="Luo Z.H."/>
            <person name="Li M."/>
        </authorList>
    </citation>
    <scope>NUCLEOTIDE SEQUENCE [LARGE SCALE GENOMIC DNA]</scope>
    <source>
        <strain evidence="13">SpSt-618</strain>
        <strain evidence="14">SpSt-657</strain>
    </source>
</reference>
<keyword evidence="6 12" id="KW-0812">Transmembrane</keyword>
<dbReference type="Pfam" id="PF02673">
    <property type="entry name" value="BacA"/>
    <property type="match status" value="1"/>
</dbReference>
<dbReference type="EC" id="3.6.1.27" evidence="3"/>
<comment type="subcellular location">
    <subcellularLocation>
        <location evidence="1">Cell membrane</location>
        <topology evidence="1">Multi-pass membrane protein</topology>
    </subcellularLocation>
</comment>
<evidence type="ECO:0000313" key="14">
    <source>
        <dbReference type="EMBL" id="HGQ17524.1"/>
    </source>
</evidence>
<comment type="caution">
    <text evidence="14">The sequence shown here is derived from an EMBL/GenBank/DDBJ whole genome shotgun (WGS) entry which is preliminary data.</text>
</comment>
<feature type="transmembrane region" description="Helical" evidence="12">
    <location>
        <begin position="72"/>
        <end position="94"/>
    </location>
</feature>
<evidence type="ECO:0000256" key="9">
    <source>
        <dbReference type="ARBA" id="ARBA00023136"/>
    </source>
</evidence>
<evidence type="ECO:0000256" key="11">
    <source>
        <dbReference type="ARBA" id="ARBA00047594"/>
    </source>
</evidence>
<organism evidence="14">
    <name type="scientific">Ignisphaera aggregans</name>
    <dbReference type="NCBI Taxonomy" id="334771"/>
    <lineage>
        <taxon>Archaea</taxon>
        <taxon>Thermoproteota</taxon>
        <taxon>Thermoprotei</taxon>
        <taxon>Desulfurococcales</taxon>
        <taxon>Desulfurococcaceae</taxon>
        <taxon>Ignisphaera</taxon>
    </lineage>
</organism>
<keyword evidence="5" id="KW-1003">Cell membrane</keyword>
<dbReference type="PANTHER" id="PTHR30622">
    <property type="entry name" value="UNDECAPRENYL-DIPHOSPHATASE"/>
    <property type="match status" value="1"/>
</dbReference>
<feature type="transmembrane region" description="Helical" evidence="12">
    <location>
        <begin position="106"/>
        <end position="125"/>
    </location>
</feature>
<dbReference type="AlphaFoldDB" id="A0A7J3JP94"/>
<dbReference type="EMBL" id="DTAI01000171">
    <property type="protein sequence ID" value="HGN37063.1"/>
    <property type="molecule type" value="Genomic_DNA"/>
</dbReference>
<evidence type="ECO:0000313" key="13">
    <source>
        <dbReference type="EMBL" id="HGN37063.1"/>
    </source>
</evidence>
<evidence type="ECO:0000256" key="3">
    <source>
        <dbReference type="ARBA" id="ARBA00012374"/>
    </source>
</evidence>
<feature type="transmembrane region" description="Helical" evidence="12">
    <location>
        <begin position="41"/>
        <end position="60"/>
    </location>
</feature>
<protein>
    <recommendedName>
        <fullName evidence="4">Undecaprenyl-diphosphatase</fullName>
        <ecNumber evidence="3">3.6.1.27</ecNumber>
    </recommendedName>
    <alternativeName>
        <fullName evidence="10">Undecaprenyl pyrophosphate phosphatase</fullName>
    </alternativeName>
</protein>
<dbReference type="PANTHER" id="PTHR30622:SF2">
    <property type="entry name" value="UNDECAPRENYL-DIPHOSPHATASE"/>
    <property type="match status" value="1"/>
</dbReference>
<comment type="catalytic activity">
    <reaction evidence="11">
        <text>di-trans,octa-cis-undecaprenyl diphosphate + H2O = di-trans,octa-cis-undecaprenyl phosphate + phosphate + H(+)</text>
        <dbReference type="Rhea" id="RHEA:28094"/>
        <dbReference type="ChEBI" id="CHEBI:15377"/>
        <dbReference type="ChEBI" id="CHEBI:15378"/>
        <dbReference type="ChEBI" id="CHEBI:43474"/>
        <dbReference type="ChEBI" id="CHEBI:58405"/>
        <dbReference type="ChEBI" id="CHEBI:60392"/>
        <dbReference type="EC" id="3.6.1.27"/>
    </reaction>
</comment>
<feature type="transmembrane region" description="Helical" evidence="12">
    <location>
        <begin position="210"/>
        <end position="232"/>
    </location>
</feature>
<evidence type="ECO:0000256" key="8">
    <source>
        <dbReference type="ARBA" id="ARBA00022989"/>
    </source>
</evidence>
<keyword evidence="8 12" id="KW-1133">Transmembrane helix</keyword>